<evidence type="ECO:0000256" key="6">
    <source>
        <dbReference type="ARBA" id="ARBA00023054"/>
    </source>
</evidence>
<evidence type="ECO:0000256" key="1">
    <source>
        <dbReference type="ARBA" id="ARBA00004584"/>
    </source>
</evidence>
<protein>
    <recommendedName>
        <fullName evidence="9">Kinetochore protein SPC25</fullName>
    </recommendedName>
</protein>
<feature type="coiled-coil region" evidence="10">
    <location>
        <begin position="67"/>
        <end position="115"/>
    </location>
</feature>
<dbReference type="InterPro" id="IPR045143">
    <property type="entry name" value="Spc25"/>
</dbReference>
<feature type="domain" description="Chromosome segregation protein Spc25 C-terminal" evidence="12">
    <location>
        <begin position="160"/>
        <end position="228"/>
    </location>
</feature>
<dbReference type="Proteomes" id="UP000663760">
    <property type="component" value="Chromosome 17"/>
</dbReference>
<evidence type="ECO:0000256" key="9">
    <source>
        <dbReference type="RuleBase" id="RU367150"/>
    </source>
</evidence>
<keyword evidence="6 10" id="KW-0175">Coiled coil</keyword>
<dbReference type="Gene3D" id="3.30.457.50">
    <property type="entry name" value="Chromosome segregation protein Spc25"/>
    <property type="match status" value="1"/>
</dbReference>
<dbReference type="GO" id="GO:0007059">
    <property type="term" value="P:chromosome segregation"/>
    <property type="evidence" value="ECO:0007669"/>
    <property type="project" value="InterPro"/>
</dbReference>
<accession>A0A7I8LKH9</accession>
<keyword evidence="8 9" id="KW-0137">Centromere</keyword>
<evidence type="ECO:0000256" key="5">
    <source>
        <dbReference type="ARBA" id="ARBA00022776"/>
    </source>
</evidence>
<evidence type="ECO:0000256" key="8">
    <source>
        <dbReference type="ARBA" id="ARBA00023328"/>
    </source>
</evidence>
<gene>
    <name evidence="13" type="ORF">SI8410_17020988</name>
</gene>
<dbReference type="GO" id="GO:0031262">
    <property type="term" value="C:Ndc80 complex"/>
    <property type="evidence" value="ECO:0007669"/>
    <property type="project" value="InterPro"/>
</dbReference>
<dbReference type="EMBL" id="LR746280">
    <property type="protein sequence ID" value="CAA7410310.1"/>
    <property type="molecule type" value="Genomic_DNA"/>
</dbReference>
<comment type="subcellular location">
    <subcellularLocation>
        <location evidence="1">Chromosome</location>
        <location evidence="1">Centromere</location>
    </subcellularLocation>
    <subcellularLocation>
        <location evidence="9">Nucleus</location>
    </subcellularLocation>
    <subcellularLocation>
        <location evidence="9">Chromosome</location>
        <location evidence="9">Centromere</location>
        <location evidence="9">Kinetochore</location>
    </subcellularLocation>
</comment>
<comment type="similarity">
    <text evidence="2 9">Belongs to the SPC25 family.</text>
</comment>
<evidence type="ECO:0000313" key="14">
    <source>
        <dbReference type="Proteomes" id="UP000663760"/>
    </source>
</evidence>
<dbReference type="PANTHER" id="PTHR14281">
    <property type="entry name" value="KINETOCHORE PROTEIN SPC25-RELATED"/>
    <property type="match status" value="1"/>
</dbReference>
<evidence type="ECO:0000256" key="11">
    <source>
        <dbReference type="SAM" id="MobiDB-lite"/>
    </source>
</evidence>
<keyword evidence="9" id="KW-0539">Nucleus</keyword>
<dbReference type="InterPro" id="IPR013255">
    <property type="entry name" value="Spc25_C"/>
</dbReference>
<evidence type="ECO:0000256" key="4">
    <source>
        <dbReference type="ARBA" id="ARBA00022618"/>
    </source>
</evidence>
<dbReference type="FunFam" id="3.30.457.50:FF:000001">
    <property type="entry name" value="Probable kinetochore protein spc25"/>
    <property type="match status" value="1"/>
</dbReference>
<sequence length="318" mass="35897">MQGGTEPHPVYRKMVDLRLLCEQEIRNHRQKADDAAGAFRRALLSIRARAEENIADREKLADTKLYLKELEDDLREALIVKSCKEARHVVTVESLSTAKARTEDLRKTVEKQRSRKVEYESIVSLAMEALNQDNSKDVDTEGTEEAILWYTKVLGFRIEGGEGVKFIFDKIDLENPDKEYSFTIRLNGDTYTLLQCDPSVEDAKVLLNELNQTNGLFKFVRAMRKKFQASADNGILPATSTVHSELSTDSISSPPASADHGRSDFSNLQSDSEAVLRGKKHHSRKEANHGYSARRASQSKSVDALRRSPRRKKSFIIG</sequence>
<dbReference type="OrthoDB" id="6353017at2759"/>
<dbReference type="PANTHER" id="PTHR14281:SF0">
    <property type="entry name" value="KINETOCHORE PROTEIN SPC25"/>
    <property type="match status" value="1"/>
</dbReference>
<evidence type="ECO:0000259" key="12">
    <source>
        <dbReference type="Pfam" id="PF08234"/>
    </source>
</evidence>
<proteinExistence type="inferred from homology"/>
<feature type="compositionally biased region" description="Polar residues" evidence="11">
    <location>
        <begin position="246"/>
        <end position="255"/>
    </location>
</feature>
<comment type="function">
    <text evidence="9">Acts as a component of the essential kinetochore-associated NDC80 complex, which is required for chromosome segregation and spindle checkpoint activity.</text>
</comment>
<keyword evidence="9" id="KW-0995">Kinetochore</keyword>
<keyword evidence="5 9" id="KW-0498">Mitosis</keyword>
<evidence type="ECO:0000256" key="3">
    <source>
        <dbReference type="ARBA" id="ARBA00022454"/>
    </source>
</evidence>
<evidence type="ECO:0000256" key="7">
    <source>
        <dbReference type="ARBA" id="ARBA00023306"/>
    </source>
</evidence>
<dbReference type="CDD" id="cd23784">
    <property type="entry name" value="RWD_Spc25"/>
    <property type="match status" value="1"/>
</dbReference>
<dbReference type="GO" id="GO:0051301">
    <property type="term" value="P:cell division"/>
    <property type="evidence" value="ECO:0007669"/>
    <property type="project" value="UniProtKB-UniRule"/>
</dbReference>
<keyword evidence="4 9" id="KW-0132">Cell division</keyword>
<keyword evidence="3 9" id="KW-0158">Chromosome</keyword>
<dbReference type="AlphaFoldDB" id="A0A7I8LKH9"/>
<reference evidence="13" key="1">
    <citation type="submission" date="2020-02" db="EMBL/GenBank/DDBJ databases">
        <authorList>
            <person name="Scholz U."/>
            <person name="Mascher M."/>
            <person name="Fiebig A."/>
        </authorList>
    </citation>
    <scope>NUCLEOTIDE SEQUENCE</scope>
</reference>
<evidence type="ECO:0000313" key="13">
    <source>
        <dbReference type="EMBL" id="CAA7410310.1"/>
    </source>
</evidence>
<name>A0A7I8LKH9_SPIIN</name>
<evidence type="ECO:0000256" key="2">
    <source>
        <dbReference type="ARBA" id="ARBA00006379"/>
    </source>
</evidence>
<organism evidence="13 14">
    <name type="scientific">Spirodela intermedia</name>
    <name type="common">Intermediate duckweed</name>
    <dbReference type="NCBI Taxonomy" id="51605"/>
    <lineage>
        <taxon>Eukaryota</taxon>
        <taxon>Viridiplantae</taxon>
        <taxon>Streptophyta</taxon>
        <taxon>Embryophyta</taxon>
        <taxon>Tracheophyta</taxon>
        <taxon>Spermatophyta</taxon>
        <taxon>Magnoliopsida</taxon>
        <taxon>Liliopsida</taxon>
        <taxon>Araceae</taxon>
        <taxon>Lemnoideae</taxon>
        <taxon>Spirodela</taxon>
    </lineage>
</organism>
<dbReference type="Pfam" id="PF08234">
    <property type="entry name" value="Spindle_Spc25"/>
    <property type="match status" value="1"/>
</dbReference>
<keyword evidence="7 9" id="KW-0131">Cell cycle</keyword>
<comment type="subunit">
    <text evidence="9">Component of the NDC80 complex.</text>
</comment>
<keyword evidence="14" id="KW-1185">Reference proteome</keyword>
<feature type="compositionally biased region" description="Basic residues" evidence="11">
    <location>
        <begin position="307"/>
        <end position="318"/>
    </location>
</feature>
<evidence type="ECO:0000256" key="10">
    <source>
        <dbReference type="SAM" id="Coils"/>
    </source>
</evidence>
<dbReference type="GO" id="GO:0005634">
    <property type="term" value="C:nucleus"/>
    <property type="evidence" value="ECO:0007669"/>
    <property type="project" value="UniProtKB-SubCell"/>
</dbReference>
<feature type="region of interest" description="Disordered" evidence="11">
    <location>
        <begin position="246"/>
        <end position="318"/>
    </location>
</feature>